<dbReference type="EMBL" id="BARS01031234">
    <property type="protein sequence ID" value="GAG28203.1"/>
    <property type="molecule type" value="Genomic_DNA"/>
</dbReference>
<accession>X0WUP5</accession>
<dbReference type="AlphaFoldDB" id="X0WUP5"/>
<protein>
    <submittedName>
        <fullName evidence="1">Uncharacterized protein</fullName>
    </submittedName>
</protein>
<organism evidence="1">
    <name type="scientific">marine sediment metagenome</name>
    <dbReference type="NCBI Taxonomy" id="412755"/>
    <lineage>
        <taxon>unclassified sequences</taxon>
        <taxon>metagenomes</taxon>
        <taxon>ecological metagenomes</taxon>
    </lineage>
</organism>
<comment type="caution">
    <text evidence="1">The sequence shown here is derived from an EMBL/GenBank/DDBJ whole genome shotgun (WGS) entry which is preliminary data.</text>
</comment>
<sequence>RYAEKIDSWPQTVITGAGAKTIKNDCNFIDSFVPNLVVKGIVLAYRKYIEEK</sequence>
<gene>
    <name evidence="1" type="ORF">S01H1_48627</name>
</gene>
<proteinExistence type="predicted"/>
<dbReference type="Gene3D" id="3.30.420.40">
    <property type="match status" value="1"/>
</dbReference>
<feature type="non-terminal residue" evidence="1">
    <location>
        <position position="1"/>
    </location>
</feature>
<evidence type="ECO:0000313" key="1">
    <source>
        <dbReference type="EMBL" id="GAG28203.1"/>
    </source>
</evidence>
<name>X0WUP5_9ZZZZ</name>
<reference evidence="1" key="1">
    <citation type="journal article" date="2014" name="Front. Microbiol.">
        <title>High frequency of phylogenetically diverse reductive dehalogenase-homologous genes in deep subseafloor sedimentary metagenomes.</title>
        <authorList>
            <person name="Kawai M."/>
            <person name="Futagami T."/>
            <person name="Toyoda A."/>
            <person name="Takaki Y."/>
            <person name="Nishi S."/>
            <person name="Hori S."/>
            <person name="Arai W."/>
            <person name="Tsubouchi T."/>
            <person name="Morono Y."/>
            <person name="Uchiyama I."/>
            <person name="Ito T."/>
            <person name="Fujiyama A."/>
            <person name="Inagaki F."/>
            <person name="Takami H."/>
        </authorList>
    </citation>
    <scope>NUCLEOTIDE SEQUENCE</scope>
    <source>
        <strain evidence="1">Expedition CK06-06</strain>
    </source>
</reference>